<dbReference type="EMBL" id="LSBH01000002">
    <property type="protein sequence ID" value="OAQ84618.1"/>
    <property type="molecule type" value="Genomic_DNA"/>
</dbReference>
<evidence type="ECO:0000313" key="4">
    <source>
        <dbReference type="EMBL" id="OAQ89158.1"/>
    </source>
</evidence>
<protein>
    <submittedName>
        <fullName evidence="4">Uncharacterized protein</fullName>
    </submittedName>
</protein>
<accession>A0A179HHQ0</accession>
<dbReference type="GeneID" id="28887696"/>
<gene>
    <name evidence="2" type="ORF">Purlil1_3049</name>
    <name evidence="3" type="ORF">VFPBJ_03386</name>
    <name evidence="4" type="ORF">VFPFJ_05567</name>
</gene>
<sequence>MIRPATRRAPQLPATELCPGAHQRRFKTFVRHVDKNNQVYYTLANRRPRPDPASPAQHEFFSMPDLLLDLDAEGTVGVRPFDEEADERRLKEKWPAEPLKRAAVKARVEQFEEQVYESRRRARQLWSQPTNIWRITPHDVLSAALRGAPSSDESVQLGASEAVSGPVAGTSVLAQLRIENGIPPHALDEDQQLLRWMLLRQHSLQHSRESRDEAAPTPTQLTEALRKQSSITEIRRLIFQCLAAGTSVDGFSSLGRPKPNLSLEVRQAYERALDEDPTPGRQNLEALTAIGNLAARLATLGTDIGAPLYGLGLRLAAEAGLPETLSEWFHRGYEAQIWIVDAGSSKDVISSLSAINSILADQQHAAMKSIPQRQLIFQLLTGIDENDALSPESFRGLVMLYLQQGTPAHAPSSLAAYQSYISLLGHLGAARTLWKEWRLSAPQARALAGMQKAKGDAVDVAFAEAVRCASRVIAAGDGEMAPDLSLDECARLDYHAIEMHDTGAWYDAPGHTPESALAAAALDMPLDICIERVRQMRPL</sequence>
<dbReference type="Proteomes" id="UP000078340">
    <property type="component" value="Unassembled WGS sequence"/>
</dbReference>
<name>A0A179HHQ0_PURLI</name>
<dbReference type="EMBL" id="JAWRVI010000008">
    <property type="protein sequence ID" value="KAK4092428.1"/>
    <property type="molecule type" value="Genomic_DNA"/>
</dbReference>
<dbReference type="KEGG" id="plj:28887696"/>
<dbReference type="OMA" id="YFRINDL"/>
<evidence type="ECO:0000256" key="1">
    <source>
        <dbReference type="SAM" id="MobiDB-lite"/>
    </source>
</evidence>
<reference evidence="4 5" key="1">
    <citation type="submission" date="2016-02" db="EMBL/GenBank/DDBJ databases">
        <title>Biosynthesis of antibiotic leucinostatins and their inhibition on Phytophthora in bio-control Purpureocillium lilacinum.</title>
        <authorList>
            <person name="Wang G."/>
            <person name="Liu Z."/>
            <person name="Lin R."/>
            <person name="Li E."/>
            <person name="Mao Z."/>
            <person name="Ling J."/>
            <person name="Yin W."/>
            <person name="Xie B."/>
        </authorList>
    </citation>
    <scope>NUCLEOTIDE SEQUENCE [LARGE SCALE GENOMIC DNA]</scope>
    <source>
        <strain evidence="3">PLBJ-1</strain>
        <strain evidence="4">PLFJ-1</strain>
    </source>
</reference>
<feature type="compositionally biased region" description="Polar residues" evidence="1">
    <location>
        <begin position="217"/>
        <end position="226"/>
    </location>
</feature>
<evidence type="ECO:0000313" key="5">
    <source>
        <dbReference type="Proteomes" id="UP000078340"/>
    </source>
</evidence>
<dbReference type="AlphaFoldDB" id="A0A179HHQ0"/>
<dbReference type="EMBL" id="LSBI01000005">
    <property type="protein sequence ID" value="OAQ89158.1"/>
    <property type="molecule type" value="Genomic_DNA"/>
</dbReference>
<dbReference type="Proteomes" id="UP000078240">
    <property type="component" value="Unassembled WGS sequence"/>
</dbReference>
<reference evidence="2" key="2">
    <citation type="submission" date="2023-11" db="EMBL/GenBank/DDBJ databases">
        <authorList>
            <person name="Beijen E."/>
            <person name="Ohm R.A."/>
        </authorList>
    </citation>
    <scope>NUCLEOTIDE SEQUENCE</scope>
    <source>
        <strain evidence="2">CBS 150709</strain>
    </source>
</reference>
<reference evidence="2 6" key="3">
    <citation type="journal article" date="2024" name="Microbiol. Resour. Announc.">
        <title>Genome annotations for the ascomycete fungi Trichoderma harzianum, Trichoderma aggressivum, and Purpureocillium lilacinum.</title>
        <authorList>
            <person name="Beijen E.P.W."/>
            <person name="Ohm R.A."/>
        </authorList>
    </citation>
    <scope>NUCLEOTIDE SEQUENCE [LARGE SCALE GENOMIC DNA]</scope>
    <source>
        <strain evidence="2 6">CBS 150709</strain>
    </source>
</reference>
<keyword evidence="6" id="KW-1185">Reference proteome</keyword>
<comment type="caution">
    <text evidence="4">The sequence shown here is derived from an EMBL/GenBank/DDBJ whole genome shotgun (WGS) entry which is preliminary data.</text>
</comment>
<feature type="region of interest" description="Disordered" evidence="1">
    <location>
        <begin position="206"/>
        <end position="226"/>
    </location>
</feature>
<evidence type="ECO:0000313" key="2">
    <source>
        <dbReference type="EMBL" id="KAK4092428.1"/>
    </source>
</evidence>
<proteinExistence type="predicted"/>
<dbReference type="Proteomes" id="UP001287286">
    <property type="component" value="Unassembled WGS sequence"/>
</dbReference>
<organism evidence="4 5">
    <name type="scientific">Purpureocillium lilacinum</name>
    <name type="common">Paecilomyces lilacinus</name>
    <dbReference type="NCBI Taxonomy" id="33203"/>
    <lineage>
        <taxon>Eukaryota</taxon>
        <taxon>Fungi</taxon>
        <taxon>Dikarya</taxon>
        <taxon>Ascomycota</taxon>
        <taxon>Pezizomycotina</taxon>
        <taxon>Sordariomycetes</taxon>
        <taxon>Hypocreomycetidae</taxon>
        <taxon>Hypocreales</taxon>
        <taxon>Ophiocordycipitaceae</taxon>
        <taxon>Purpureocillium</taxon>
    </lineage>
</organism>
<evidence type="ECO:0000313" key="6">
    <source>
        <dbReference type="Proteomes" id="UP001287286"/>
    </source>
</evidence>
<evidence type="ECO:0000313" key="3">
    <source>
        <dbReference type="EMBL" id="OAQ84618.1"/>
    </source>
</evidence>